<dbReference type="InterPro" id="IPR036052">
    <property type="entry name" value="TrpB-like_PALP_sf"/>
</dbReference>
<sequence>MSLYKKQLFPRGVELVETKILLTEKELPTAWYNIQADMPNLPKPPLHPGTKQPVGPEDLAPIFPMELIKQEVTRERWVPIPEEVLEIYRLWRPSPLFRALRLEKALQTPARIYYKYEGVSPAGSHKLNTAVAQAFYNKQAGVKRLATETGAGQWGSALSMACKFFGLECTVYMVKVSYHQKPYRRVLMQVFGAEVLPSPSDRTQSGRAVMAADPGSPGSLGIAISEAVEDAATHTDTNYSLGSVLNHVLLHQTVVGLEAKAQMEKAGDAPDVVIGCVGGGSNYAGFCFPFLQDRLTKGAQTRFIAVEPTACPTLTRGLQTYDFGDVAGLTPLIYMYTLGKDFIPPAIHAGGLRYHGDAPLLCQLVADGFIEARAYGQRQVFEAAVQFAQAEGIVPAPESAHAIKGAIDEALAAREAGEPRVIIFNLSGHGHFDLAAYDAYLAGELEDYALPEDELRQALARLPKVE</sequence>
<dbReference type="NCBIfam" id="TIGR01415">
    <property type="entry name" value="trpB_rel"/>
    <property type="match status" value="1"/>
</dbReference>
<evidence type="ECO:0000256" key="5">
    <source>
        <dbReference type="ARBA" id="ARBA00011270"/>
    </source>
</evidence>
<name>A0A7C2EJH8_9THEO</name>
<evidence type="ECO:0000256" key="4">
    <source>
        <dbReference type="ARBA" id="ARBA00009982"/>
    </source>
</evidence>
<dbReference type="NCBIfam" id="NF009057">
    <property type="entry name" value="PRK12391.1"/>
    <property type="match status" value="1"/>
</dbReference>
<dbReference type="InterPro" id="IPR023026">
    <property type="entry name" value="Trp_synth_beta/beta-like"/>
</dbReference>
<comment type="function">
    <text evidence="2 12">The beta subunit is responsible for the synthesis of L-tryptophan from indole and L-serine.</text>
</comment>
<evidence type="ECO:0000313" key="14">
    <source>
        <dbReference type="EMBL" id="HEL66027.1"/>
    </source>
</evidence>
<keyword evidence="6 12" id="KW-0028">Amino-acid biosynthesis</keyword>
<dbReference type="PANTHER" id="PTHR48077:SF6">
    <property type="entry name" value="TRYPTOPHAN SYNTHASE"/>
    <property type="match status" value="1"/>
</dbReference>
<gene>
    <name evidence="12" type="primary">trpB</name>
    <name evidence="14" type="ORF">ENQ34_05045</name>
</gene>
<comment type="catalytic activity">
    <reaction evidence="11 12">
        <text>(1S,2R)-1-C-(indol-3-yl)glycerol 3-phosphate + L-serine = D-glyceraldehyde 3-phosphate + L-tryptophan + H2O</text>
        <dbReference type="Rhea" id="RHEA:10532"/>
        <dbReference type="ChEBI" id="CHEBI:15377"/>
        <dbReference type="ChEBI" id="CHEBI:33384"/>
        <dbReference type="ChEBI" id="CHEBI:57912"/>
        <dbReference type="ChEBI" id="CHEBI:58866"/>
        <dbReference type="ChEBI" id="CHEBI:59776"/>
        <dbReference type="EC" id="4.2.1.20"/>
    </reaction>
</comment>
<evidence type="ECO:0000256" key="11">
    <source>
        <dbReference type="ARBA" id="ARBA00049047"/>
    </source>
</evidence>
<dbReference type="EMBL" id="DSMU01000318">
    <property type="protein sequence ID" value="HEL66027.1"/>
    <property type="molecule type" value="Genomic_DNA"/>
</dbReference>
<dbReference type="UniPathway" id="UPA00035">
    <property type="reaction ID" value="UER00044"/>
</dbReference>
<evidence type="ECO:0000256" key="2">
    <source>
        <dbReference type="ARBA" id="ARBA00002786"/>
    </source>
</evidence>
<dbReference type="SUPFAM" id="SSF53686">
    <property type="entry name" value="Tryptophan synthase beta subunit-like PLP-dependent enzymes"/>
    <property type="match status" value="1"/>
</dbReference>
<dbReference type="InterPro" id="IPR001926">
    <property type="entry name" value="TrpB-like_PALP"/>
</dbReference>
<comment type="caution">
    <text evidence="14">The sequence shown here is derived from an EMBL/GenBank/DDBJ whole genome shotgun (WGS) entry which is preliminary data.</text>
</comment>
<dbReference type="PROSITE" id="PS00168">
    <property type="entry name" value="TRP_SYNTHASE_BETA"/>
    <property type="match status" value="1"/>
</dbReference>
<evidence type="ECO:0000256" key="3">
    <source>
        <dbReference type="ARBA" id="ARBA00004733"/>
    </source>
</evidence>
<dbReference type="HAMAP" id="MF_00133">
    <property type="entry name" value="Trp_synth_beta"/>
    <property type="match status" value="1"/>
</dbReference>
<keyword evidence="10 12" id="KW-0456">Lyase</keyword>
<evidence type="ECO:0000256" key="6">
    <source>
        <dbReference type="ARBA" id="ARBA00022605"/>
    </source>
</evidence>
<dbReference type="PIRSF" id="PIRSF500824">
    <property type="entry name" value="TrpB_prok"/>
    <property type="match status" value="1"/>
</dbReference>
<protein>
    <recommendedName>
        <fullName evidence="12">Tryptophan synthase beta chain</fullName>
        <ecNumber evidence="12">4.2.1.20</ecNumber>
    </recommendedName>
</protein>
<comment type="similarity">
    <text evidence="4 12">Belongs to the TrpB family.</text>
</comment>
<dbReference type="Pfam" id="PF00291">
    <property type="entry name" value="PALP"/>
    <property type="match status" value="1"/>
</dbReference>
<evidence type="ECO:0000256" key="8">
    <source>
        <dbReference type="ARBA" id="ARBA00022898"/>
    </source>
</evidence>
<comment type="cofactor">
    <cofactor evidence="1 12">
        <name>pyridoxal 5'-phosphate</name>
        <dbReference type="ChEBI" id="CHEBI:597326"/>
    </cofactor>
</comment>
<dbReference type="GO" id="GO:0030170">
    <property type="term" value="F:pyridoxal phosphate binding"/>
    <property type="evidence" value="ECO:0007669"/>
    <property type="project" value="InterPro"/>
</dbReference>
<keyword evidence="7 12" id="KW-0822">Tryptophan biosynthesis</keyword>
<evidence type="ECO:0000256" key="9">
    <source>
        <dbReference type="ARBA" id="ARBA00023141"/>
    </source>
</evidence>
<comment type="subunit">
    <text evidence="5 12">Tetramer of two alpha and two beta chains.</text>
</comment>
<dbReference type="PANTHER" id="PTHR48077">
    <property type="entry name" value="TRYPTOPHAN SYNTHASE-RELATED"/>
    <property type="match status" value="1"/>
</dbReference>
<evidence type="ECO:0000256" key="7">
    <source>
        <dbReference type="ARBA" id="ARBA00022822"/>
    </source>
</evidence>
<feature type="domain" description="Tryptophan synthase beta chain-like PALP" evidence="13">
    <location>
        <begin position="90"/>
        <end position="428"/>
    </location>
</feature>
<dbReference type="EC" id="4.2.1.20" evidence="12"/>
<dbReference type="GO" id="GO:0005737">
    <property type="term" value="C:cytoplasm"/>
    <property type="evidence" value="ECO:0007669"/>
    <property type="project" value="TreeGrafter"/>
</dbReference>
<organism evidence="14">
    <name type="scientific">Ammonifex degensii</name>
    <dbReference type="NCBI Taxonomy" id="42838"/>
    <lineage>
        <taxon>Bacteria</taxon>
        <taxon>Bacillati</taxon>
        <taxon>Bacillota</taxon>
        <taxon>Clostridia</taxon>
        <taxon>Thermoanaerobacterales</taxon>
        <taxon>Thermoanaerobacteraceae</taxon>
        <taxon>Ammonifex</taxon>
    </lineage>
</organism>
<evidence type="ECO:0000256" key="1">
    <source>
        <dbReference type="ARBA" id="ARBA00001933"/>
    </source>
</evidence>
<proteinExistence type="inferred from homology"/>
<evidence type="ECO:0000256" key="12">
    <source>
        <dbReference type="HAMAP-Rule" id="MF_00133"/>
    </source>
</evidence>
<keyword evidence="9 12" id="KW-0057">Aromatic amino acid biosynthesis</keyword>
<keyword evidence="8 12" id="KW-0663">Pyridoxal phosphate</keyword>
<dbReference type="AlphaFoldDB" id="A0A7C2EJH8"/>
<feature type="modified residue" description="N6-(pyridoxal phosphate)lysine" evidence="12">
    <location>
        <position position="126"/>
    </location>
</feature>
<evidence type="ECO:0000256" key="10">
    <source>
        <dbReference type="ARBA" id="ARBA00023239"/>
    </source>
</evidence>
<accession>A0A7C2EJH8</accession>
<dbReference type="GO" id="GO:0052684">
    <property type="term" value="F:L-serine hydro-lyase (adding indole, L-tryptophan-forming) activity"/>
    <property type="evidence" value="ECO:0007669"/>
    <property type="project" value="TreeGrafter"/>
</dbReference>
<dbReference type="PIRSF" id="PIRSF001413">
    <property type="entry name" value="Trp_syn_beta"/>
    <property type="match status" value="1"/>
</dbReference>
<dbReference type="InterPro" id="IPR006653">
    <property type="entry name" value="Trp_synth_b_CS"/>
</dbReference>
<dbReference type="InterPro" id="IPR006316">
    <property type="entry name" value="Trp_synth_b-like"/>
</dbReference>
<reference evidence="14" key="1">
    <citation type="journal article" date="2020" name="mSystems">
        <title>Genome- and Community-Level Interaction Insights into Carbon Utilization and Element Cycling Functions of Hydrothermarchaeota in Hydrothermal Sediment.</title>
        <authorList>
            <person name="Zhou Z."/>
            <person name="Liu Y."/>
            <person name="Xu W."/>
            <person name="Pan J."/>
            <person name="Luo Z.H."/>
            <person name="Li M."/>
        </authorList>
    </citation>
    <scope>NUCLEOTIDE SEQUENCE [LARGE SCALE GENOMIC DNA]</scope>
    <source>
        <strain evidence="14">SpSt-300</strain>
    </source>
</reference>
<dbReference type="InterPro" id="IPR006654">
    <property type="entry name" value="Trp_synth_beta"/>
</dbReference>
<dbReference type="Gene3D" id="3.40.50.1100">
    <property type="match status" value="2"/>
</dbReference>
<comment type="pathway">
    <text evidence="3 12">Amino-acid biosynthesis; L-tryptophan biosynthesis; L-tryptophan from chorismate: step 5/5.</text>
</comment>
<dbReference type="GO" id="GO:0004834">
    <property type="term" value="F:tryptophan synthase activity"/>
    <property type="evidence" value="ECO:0007669"/>
    <property type="project" value="UniProtKB-UniRule"/>
</dbReference>
<dbReference type="CDD" id="cd06446">
    <property type="entry name" value="Trp-synth_B"/>
    <property type="match status" value="1"/>
</dbReference>
<evidence type="ECO:0000259" key="13">
    <source>
        <dbReference type="Pfam" id="PF00291"/>
    </source>
</evidence>